<accession>A0A6J5YDA2</accession>
<feature type="domain" description="Fibronectin type-III" evidence="2">
    <location>
        <begin position="884"/>
        <end position="976"/>
    </location>
</feature>
<dbReference type="InterPro" id="IPR036116">
    <property type="entry name" value="FN3_sf"/>
</dbReference>
<dbReference type="PROSITE" id="PS50853">
    <property type="entry name" value="FN3"/>
    <property type="match status" value="21"/>
</dbReference>
<dbReference type="InterPro" id="IPR050964">
    <property type="entry name" value="Striated_Muscle_Regulatory"/>
</dbReference>
<dbReference type="CDD" id="cd00063">
    <property type="entry name" value="FN3"/>
    <property type="match status" value="19"/>
</dbReference>
<dbReference type="EMBL" id="CAEMXZ010000080">
    <property type="protein sequence ID" value="CAB4323873.1"/>
    <property type="molecule type" value="Genomic_DNA"/>
</dbReference>
<organism evidence="4">
    <name type="scientific">freshwater metagenome</name>
    <dbReference type="NCBI Taxonomy" id="449393"/>
    <lineage>
        <taxon>unclassified sequences</taxon>
        <taxon>metagenomes</taxon>
        <taxon>ecological metagenomes</taxon>
    </lineage>
</organism>
<dbReference type="PROSITE" id="PS51175">
    <property type="entry name" value="CBM6"/>
    <property type="match status" value="1"/>
</dbReference>
<feature type="domain" description="Fibronectin type-III" evidence="2">
    <location>
        <begin position="1278"/>
        <end position="1369"/>
    </location>
</feature>
<reference evidence="4" key="1">
    <citation type="submission" date="2020-05" db="EMBL/GenBank/DDBJ databases">
        <authorList>
            <person name="Chiriac C."/>
            <person name="Salcher M."/>
            <person name="Ghai R."/>
            <person name="Kavagutti S V."/>
        </authorList>
    </citation>
    <scope>NUCLEOTIDE SEQUENCE</scope>
</reference>
<dbReference type="Gene3D" id="2.60.120.260">
    <property type="entry name" value="Galactose-binding domain-like"/>
    <property type="match status" value="1"/>
</dbReference>
<dbReference type="Gene3D" id="2.60.40.10">
    <property type="entry name" value="Immunoglobulins"/>
    <property type="match status" value="22"/>
</dbReference>
<evidence type="ECO:0000259" key="2">
    <source>
        <dbReference type="PROSITE" id="PS50853"/>
    </source>
</evidence>
<feature type="domain" description="Fibronectin type-III" evidence="2">
    <location>
        <begin position="794"/>
        <end position="883"/>
    </location>
</feature>
<gene>
    <name evidence="4" type="ORF">UFOPK1392_01635</name>
</gene>
<dbReference type="SUPFAM" id="SSF49785">
    <property type="entry name" value="Galactose-binding domain-like"/>
    <property type="match status" value="1"/>
</dbReference>
<dbReference type="SMART" id="SM00060">
    <property type="entry name" value="FN3"/>
    <property type="match status" value="22"/>
</dbReference>
<feature type="domain" description="Fibronectin type-III" evidence="2">
    <location>
        <begin position="614"/>
        <end position="702"/>
    </location>
</feature>
<feature type="domain" description="Fibronectin type-III" evidence="2">
    <location>
        <begin position="2065"/>
        <end position="2165"/>
    </location>
</feature>
<feature type="domain" description="Fibronectin type-III" evidence="2">
    <location>
        <begin position="977"/>
        <end position="1063"/>
    </location>
</feature>
<dbReference type="PANTHER" id="PTHR13817:SF73">
    <property type="entry name" value="FIBRONECTIN TYPE-III DOMAIN-CONTAINING PROTEIN"/>
    <property type="match status" value="1"/>
</dbReference>
<dbReference type="InterPro" id="IPR005084">
    <property type="entry name" value="CBM6"/>
</dbReference>
<feature type="domain" description="Fibronectin type-III" evidence="2">
    <location>
        <begin position="433"/>
        <end position="522"/>
    </location>
</feature>
<feature type="domain" description="Fibronectin type-III" evidence="2">
    <location>
        <begin position="1064"/>
        <end position="1153"/>
    </location>
</feature>
<feature type="domain" description="Fibronectin type-III" evidence="2">
    <location>
        <begin position="1460"/>
        <end position="1551"/>
    </location>
</feature>
<feature type="domain" description="Fibronectin type-III" evidence="2">
    <location>
        <begin position="343"/>
        <end position="432"/>
    </location>
</feature>
<feature type="domain" description="Fibronectin type-III" evidence="2">
    <location>
        <begin position="1677"/>
        <end position="1777"/>
    </location>
</feature>
<feature type="domain" description="Fibronectin type-III" evidence="2">
    <location>
        <begin position="1873"/>
        <end position="1970"/>
    </location>
</feature>
<evidence type="ECO:0000259" key="3">
    <source>
        <dbReference type="PROSITE" id="PS51175"/>
    </source>
</evidence>
<feature type="domain" description="Fibronectin type-III" evidence="2">
    <location>
        <begin position="72"/>
        <end position="162"/>
    </location>
</feature>
<protein>
    <submittedName>
        <fullName evidence="4">Unannotated protein</fullName>
    </submittedName>
</protein>
<dbReference type="SUPFAM" id="SSF49265">
    <property type="entry name" value="Fibronectin type III"/>
    <property type="match status" value="13"/>
</dbReference>
<proteinExistence type="predicted"/>
<dbReference type="GO" id="GO:0030246">
    <property type="term" value="F:carbohydrate binding"/>
    <property type="evidence" value="ECO:0007669"/>
    <property type="project" value="InterPro"/>
</dbReference>
<dbReference type="InterPro" id="IPR003961">
    <property type="entry name" value="FN3_dom"/>
</dbReference>
<feature type="domain" description="Fibronectin type-III" evidence="2">
    <location>
        <begin position="1780"/>
        <end position="1871"/>
    </location>
</feature>
<feature type="domain" description="Fibronectin type-III" evidence="2">
    <location>
        <begin position="1971"/>
        <end position="2064"/>
    </location>
</feature>
<evidence type="ECO:0000256" key="1">
    <source>
        <dbReference type="ARBA" id="ARBA00022737"/>
    </source>
</evidence>
<feature type="domain" description="Fibronectin type-III" evidence="2">
    <location>
        <begin position="1370"/>
        <end position="1459"/>
    </location>
</feature>
<name>A0A6J5YDA2_9ZZZZ</name>
<dbReference type="Pfam" id="PF00041">
    <property type="entry name" value="fn3"/>
    <property type="match status" value="19"/>
</dbReference>
<feature type="domain" description="Fibronectin type-III" evidence="2">
    <location>
        <begin position="255"/>
        <end position="342"/>
    </location>
</feature>
<dbReference type="PANTHER" id="PTHR13817">
    <property type="entry name" value="TITIN"/>
    <property type="match status" value="1"/>
</dbReference>
<feature type="domain" description="Fibronectin type-III" evidence="2">
    <location>
        <begin position="1"/>
        <end position="71"/>
    </location>
</feature>
<feature type="domain" description="Fibronectin type-III" evidence="2">
    <location>
        <begin position="703"/>
        <end position="793"/>
    </location>
</feature>
<evidence type="ECO:0000313" key="4">
    <source>
        <dbReference type="EMBL" id="CAB4323873.1"/>
    </source>
</evidence>
<dbReference type="PRINTS" id="PR00014">
    <property type="entry name" value="FNTYPEIII"/>
</dbReference>
<dbReference type="InterPro" id="IPR013783">
    <property type="entry name" value="Ig-like_fold"/>
</dbReference>
<feature type="domain" description="Fibronectin type-III" evidence="2">
    <location>
        <begin position="523"/>
        <end position="613"/>
    </location>
</feature>
<feature type="domain" description="Fibronectin type-III" evidence="2">
    <location>
        <begin position="163"/>
        <end position="254"/>
    </location>
</feature>
<dbReference type="InterPro" id="IPR008979">
    <property type="entry name" value="Galactose-bd-like_sf"/>
</dbReference>
<sequence>MSWTIPTDNGGSAITGYTVTASPGGFECSTSGTSCTVSGLTNGTAYTFSVVALNAVGSGSAMTSAAVVPASIPGSPSAATTQFGDSSMTVSWTAPSSNGGSEITLYTVTSSPGSFTCTTSTTSCTVTGLTNGIAYTFTVKATNKAGSSVPSALALGTRTPATVPGAPTSLSGSSSGTQITVNWTAPKSDGGSGVTGYRVTASPSGKTCTSTSTSCVFTSMGAYSLYTFTVVAINKAGSGAPSDSLSVGVVVAPEAPTGVVGVFGDSQVTVSWIAPVSDGGNAITLYTVTALPGRRTCTATSATSCTVTGLTNGGSYTFTVVAANSRGDGQASEASDVIIPASTPGFPRSVAAVAGNAQASVSWTAPASSGGSAITTYTVTSTPGSFTCTTATASCTVTGLTNGTSYKFVVTATNKAGTGTSSLASGAIVPATVPGAPSAVTGVFGDGAVIVSWAAPLSNGGSAITGYTVTASPGSFTCTSLITTCTVSGLTNGSSYTFTVVATNSVGTGSPSGSTAGIIPAAVPGAPTSATTAFGDSSMTVSWTAPTSNGGSAITSYTVTSSTGSFTCSTVTTSCTVLGLTNGTPYAFTVKATNRAGSGAASAVATGPRTPATFPGAPTGVSGSSSGASVTVVWTAPADDGGDDVSSYRVTASPGGRTCISSTTTCVFNAMSAYSSYTFSVVAINKAGAGTPANSGSVVLSTVPGAPTGVTGAFGGSKVVVSWTAPVSDGGATITGYTVTASPGGATCRTAGGLTCTVWALTNGTAYSFSVVATNKNGDGAPASLLSTITPATTPSAPRNVAGTSSASSVVVSWLAPTSNGGGDITSYTVTSSPGLFTCTTAATSCTVTGLSNGTSYTFTVVATNKAGSGPSPSPSTAVVPAAAPGAPTGVSGVFGSSVVTVSWSAPASNGGASITRYTVTSTPGSKTCITDGYSCTVAGLTNGTSYTFTVIATNAAGSGPTSTASRSVTPATTPSIPLRVKAAYGSGSLIVSWSAPAVDGGAPITTYSVASSPGSFTCTTTELTCAITGLTSGIAYSFTVTATNIAGTGSASSPSTPMAVASVPAAPTSVVGTFGDSSVLVVWDAPASNGASVISSYSVISSPGGFTCTTATTSCTVTGLTNGTSYTFTVAAANAVGAGIASVPSGVVIPAAVPGVPTSVVASSRDSSSRVTWDAPSSTGGATITSFTVSAQPVAATTLLGDTNLTTSGTLDSLHTTNWSSNGQYVSYAFSSPAGPVALALGYANGGVRAVRRVEVDGVLLNSTANFPGTGSSSTRATATLGSVTLKEGRHTVTITCVIASGCVGSLDAYHLTYTNGATPAVCVTPGTAFCTVTGLTNGASYTFTVTATNKAGSGVASTASTAVIPATVPDAPASAVGTFGDGRVSVTWSLPTTNGGSVLTGYVVTSSPASDGCASMATLGCTVTGLSNGVAYVFTVAAKNANGKGAGTSTTAVTPMTLPGEPTAVLATAGSESTLVSWTAPESTGGGTITSYTVTASPGGANCIAFSATSCTVWGLTNYTKYSFTVTAMNAAGRSAASDVSAKVMPIPDLDAPTDVAVSVSRSSATISWTAPGAVAELGLAVTYNVVATTYRLSGWTSAIVDGESVAVAVYTVTSRSVCSKSPVMGSTGRSWTSTTCSADDLLNGTSYIFSVTASVDGYTSSTATLATGYTPTGVPGRATSVSATSGVASAVVTWGAPSDDGGFPVSSYRVLATPTSGCPDGTTCPVRTCISYSTSCAVTRLSAGVSYVFAVYASNSSGSSKASENSDAITIPSAPGAPTAVTASVADGSVLVSWNAPLSNGGLPVTSYLVTSSSLSPKTCTAVGGTSTANCRIAGLTTGQSYTFTVTATNDAGTGTSSTASNAVTAMVIPSAPLNIAGVWGNGSVLVSWSAPSSTGGGSLVYSVSGYYTADNGATKVVLTGLCASIAVLVCEVSTPITAAYFLTVTAANAAGSGPESGALRKTLASVVPDAPTAVKAQGSSGSALISWTQSFNGGPAISAYYAVSYSAADSVTHTCSSASNLYCRVSGLLSGVSYTFTVYAKNASGVSATSSPSASTSFSSTPGAPRNAVVTPGVTKAFVSWTAPESNGGSVITSYVVSAWVTGSDKSKVLRCTATSTTWCIVSGLTAGQPYTFTVRALNNVSAELGIDSTLSVGSFTMLSSFAIGAYTFSSDSITFDSAGRFTGTGSLAVESVSIPISFVYTNSLNWTITATSETRLFGRTPTVGGQFSSSTSTGSTVTVNKITLTLSGVTLGGYFGISGVFNLMNSTSGASLTFVGSATVAGYTLKTVTMSTFTVTRIGFAGLISTEFFKARVEGMVYLSTPDEELGYTITDVFGTERAVVAGDFYLAATEVQIGFASFVVTGEVKTGRSGGSNWFGFETRVKLGNGAAARSVAVVAAFGSNGDFKLGGGGTVLLVGIPVDVLVSYQSAAGGSVIYIEGAIVLFENTELVISGSVGWGSSGVSVVMTAQINFTIAGFKFGSALLTVAVTPTRQSITVAGIFDATVFRSSFTATFGVHDGYIYLRFTMEMNLNLGVAGANGSITVTNCNDADCTSIRDWTDLSVTLVGSLEALGRKFEFTQSLPIGFTFSFSRSYSFSVSGGWSAFSYGASGSFEIFLSSGKPYFRLSASLSLWAKVDLGFLGTIAISIGGGIDTDRGIWVEISGERCTILPFR</sequence>
<keyword evidence="1" id="KW-0677">Repeat</keyword>
<feature type="domain" description="CBM6" evidence="3">
    <location>
        <begin position="1172"/>
        <end position="1314"/>
    </location>
</feature>